<dbReference type="AlphaFoldDB" id="A0AAD7ISL2"/>
<protein>
    <submittedName>
        <fullName evidence="2">Uncharacterized protein</fullName>
    </submittedName>
</protein>
<dbReference type="EMBL" id="JARJLG010000092">
    <property type="protein sequence ID" value="KAJ7747914.1"/>
    <property type="molecule type" value="Genomic_DNA"/>
</dbReference>
<reference evidence="2" key="1">
    <citation type="submission" date="2023-03" db="EMBL/GenBank/DDBJ databases">
        <title>Massive genome expansion in bonnet fungi (Mycena s.s.) driven by repeated elements and novel gene families across ecological guilds.</title>
        <authorList>
            <consortium name="Lawrence Berkeley National Laboratory"/>
            <person name="Harder C.B."/>
            <person name="Miyauchi S."/>
            <person name="Viragh M."/>
            <person name="Kuo A."/>
            <person name="Thoen E."/>
            <person name="Andreopoulos B."/>
            <person name="Lu D."/>
            <person name="Skrede I."/>
            <person name="Drula E."/>
            <person name="Henrissat B."/>
            <person name="Morin E."/>
            <person name="Kohler A."/>
            <person name="Barry K."/>
            <person name="LaButti K."/>
            <person name="Morin E."/>
            <person name="Salamov A."/>
            <person name="Lipzen A."/>
            <person name="Mereny Z."/>
            <person name="Hegedus B."/>
            <person name="Baldrian P."/>
            <person name="Stursova M."/>
            <person name="Weitz H."/>
            <person name="Taylor A."/>
            <person name="Grigoriev I.V."/>
            <person name="Nagy L.G."/>
            <person name="Martin F."/>
            <person name="Kauserud H."/>
        </authorList>
    </citation>
    <scope>NUCLEOTIDE SEQUENCE</scope>
    <source>
        <strain evidence="2">CBHHK188m</strain>
    </source>
</reference>
<sequence length="252" mass="28408">MNRRPGNPVGAYDVRVFCFLQQHFNAKEQTIYQHLFTQENFKIPIDGAQTTPAVCSQYLLLFIASLSDSIGRPLGVLAFVVFGPSIQAALEVLRRAEDEEEGPAAKRRRLDFSRRRLLQLYAEKRQRRHGAQRVSEVERFYYLSFNGSHREQSHARSSHTLPVVGSGPASQRFRASEGEAPTSAGPSSMPTPTRPSFRFLSPSYAIAPSNILLYLCYPTSERNITKYYTVSPTPLCELFLCLDLAANPELVY</sequence>
<feature type="region of interest" description="Disordered" evidence="1">
    <location>
        <begin position="152"/>
        <end position="193"/>
    </location>
</feature>
<comment type="caution">
    <text evidence="2">The sequence shown here is derived from an EMBL/GenBank/DDBJ whole genome shotgun (WGS) entry which is preliminary data.</text>
</comment>
<evidence type="ECO:0000256" key="1">
    <source>
        <dbReference type="SAM" id="MobiDB-lite"/>
    </source>
</evidence>
<proteinExistence type="predicted"/>
<evidence type="ECO:0000313" key="3">
    <source>
        <dbReference type="Proteomes" id="UP001215280"/>
    </source>
</evidence>
<dbReference type="Proteomes" id="UP001215280">
    <property type="component" value="Unassembled WGS sequence"/>
</dbReference>
<accession>A0AAD7ISL2</accession>
<gene>
    <name evidence="2" type="ORF">DFH07DRAFT_962333</name>
</gene>
<organism evidence="2 3">
    <name type="scientific">Mycena maculata</name>
    <dbReference type="NCBI Taxonomy" id="230809"/>
    <lineage>
        <taxon>Eukaryota</taxon>
        <taxon>Fungi</taxon>
        <taxon>Dikarya</taxon>
        <taxon>Basidiomycota</taxon>
        <taxon>Agaricomycotina</taxon>
        <taxon>Agaricomycetes</taxon>
        <taxon>Agaricomycetidae</taxon>
        <taxon>Agaricales</taxon>
        <taxon>Marasmiineae</taxon>
        <taxon>Mycenaceae</taxon>
        <taxon>Mycena</taxon>
    </lineage>
</organism>
<keyword evidence="3" id="KW-1185">Reference proteome</keyword>
<name>A0AAD7ISL2_9AGAR</name>
<evidence type="ECO:0000313" key="2">
    <source>
        <dbReference type="EMBL" id="KAJ7747914.1"/>
    </source>
</evidence>